<evidence type="ECO:0000313" key="8">
    <source>
        <dbReference type="EMBL" id="CAK7214722.1"/>
    </source>
</evidence>
<name>A0ABP0B578_9PEZI</name>
<dbReference type="Pfam" id="PF08240">
    <property type="entry name" value="ADH_N"/>
    <property type="match status" value="1"/>
</dbReference>
<dbReference type="Gene3D" id="3.40.50.720">
    <property type="entry name" value="NAD(P)-binding Rossmann-like Domain"/>
    <property type="match status" value="1"/>
</dbReference>
<dbReference type="InterPro" id="IPR002328">
    <property type="entry name" value="ADH_Zn_CS"/>
</dbReference>
<dbReference type="SUPFAM" id="SSF51735">
    <property type="entry name" value="NAD(P)-binding Rossmann-fold domains"/>
    <property type="match status" value="1"/>
</dbReference>
<dbReference type="PANTHER" id="PTHR42940">
    <property type="entry name" value="ALCOHOL DEHYDROGENASE 1-RELATED"/>
    <property type="match status" value="1"/>
</dbReference>
<organism evidence="8 9">
    <name type="scientific">Sporothrix bragantina</name>
    <dbReference type="NCBI Taxonomy" id="671064"/>
    <lineage>
        <taxon>Eukaryota</taxon>
        <taxon>Fungi</taxon>
        <taxon>Dikarya</taxon>
        <taxon>Ascomycota</taxon>
        <taxon>Pezizomycotina</taxon>
        <taxon>Sordariomycetes</taxon>
        <taxon>Sordariomycetidae</taxon>
        <taxon>Ophiostomatales</taxon>
        <taxon>Ophiostomataceae</taxon>
        <taxon>Sporothrix</taxon>
    </lineage>
</organism>
<comment type="caution">
    <text evidence="8">The sequence shown here is derived from an EMBL/GenBank/DDBJ whole genome shotgun (WGS) entry which is preliminary data.</text>
</comment>
<feature type="domain" description="Enoyl reductase (ER)" evidence="7">
    <location>
        <begin position="16"/>
        <end position="339"/>
    </location>
</feature>
<dbReference type="InterPro" id="IPR011032">
    <property type="entry name" value="GroES-like_sf"/>
</dbReference>
<reference evidence="8 9" key="1">
    <citation type="submission" date="2024-01" db="EMBL/GenBank/DDBJ databases">
        <authorList>
            <person name="Allen C."/>
            <person name="Tagirdzhanova G."/>
        </authorList>
    </citation>
    <scope>NUCLEOTIDE SEQUENCE [LARGE SCALE GENOMIC DNA]</scope>
</reference>
<evidence type="ECO:0000256" key="6">
    <source>
        <dbReference type="RuleBase" id="RU361277"/>
    </source>
</evidence>
<evidence type="ECO:0000256" key="2">
    <source>
        <dbReference type="ARBA" id="ARBA00008072"/>
    </source>
</evidence>
<dbReference type="Pfam" id="PF00107">
    <property type="entry name" value="ADH_zinc_N"/>
    <property type="match status" value="1"/>
</dbReference>
<keyword evidence="9" id="KW-1185">Reference proteome</keyword>
<evidence type="ECO:0000256" key="4">
    <source>
        <dbReference type="ARBA" id="ARBA00022833"/>
    </source>
</evidence>
<comment type="similarity">
    <text evidence="2 6">Belongs to the zinc-containing alcohol dehydrogenase family.</text>
</comment>
<dbReference type="InterPro" id="IPR020843">
    <property type="entry name" value="ER"/>
</dbReference>
<dbReference type="SUPFAM" id="SSF50129">
    <property type="entry name" value="GroES-like"/>
    <property type="match status" value="1"/>
</dbReference>
<dbReference type="EMBL" id="CAWUHC010000013">
    <property type="protein sequence ID" value="CAK7214722.1"/>
    <property type="molecule type" value="Genomic_DNA"/>
</dbReference>
<gene>
    <name evidence="8" type="ORF">SBRCBS47491_002246</name>
</gene>
<proteinExistence type="inferred from homology"/>
<dbReference type="InterPro" id="IPR013149">
    <property type="entry name" value="ADH-like_C"/>
</dbReference>
<keyword evidence="3 6" id="KW-0479">Metal-binding</keyword>
<evidence type="ECO:0000256" key="5">
    <source>
        <dbReference type="ARBA" id="ARBA00023002"/>
    </source>
</evidence>
<protein>
    <recommendedName>
        <fullName evidence="7">Enoyl reductase (ER) domain-containing protein</fullName>
    </recommendedName>
</protein>
<evidence type="ECO:0000313" key="9">
    <source>
        <dbReference type="Proteomes" id="UP001642406"/>
    </source>
</evidence>
<accession>A0ABP0B578</accession>
<keyword evidence="5" id="KW-0560">Oxidoreductase</keyword>
<dbReference type="Proteomes" id="UP001642406">
    <property type="component" value="Unassembled WGS sequence"/>
</dbReference>
<sequence length="343" mass="36037">MALPKTYKAAVLENIGSPLVVKDLELQMPGPGEVLVKILASGVCGSDAILAKQGFANLEKPMPLVPGHELVGDIVAVGEGVTTLSLGDRVGGGWHGGHDGSCRACQRGVFQMCDHEHITGVTRNGGFAEYAIVRADGAVHLPRDCDPIETAPLLCAGVTVFNSLRRQGIPQGGLVAVQGFGALGHLAVQFTQKMGYDVVVISSGESKREYALQLGAIGYINASTEDPAAALKALGGAVAVVCTAPSPATVGRLLYGLQELGTLLVLSLVNGVSMDLTPIILRGLKVAGWPAGHALDSADTVRFAERHGVKTMIERYKFSDFDAAWDRMISGKARFKVVLDMQQ</sequence>
<evidence type="ECO:0000256" key="3">
    <source>
        <dbReference type="ARBA" id="ARBA00022723"/>
    </source>
</evidence>
<dbReference type="InterPro" id="IPR036291">
    <property type="entry name" value="NAD(P)-bd_dom_sf"/>
</dbReference>
<comment type="cofactor">
    <cofactor evidence="1 6">
        <name>Zn(2+)</name>
        <dbReference type="ChEBI" id="CHEBI:29105"/>
    </cofactor>
</comment>
<dbReference type="PANTHER" id="PTHR42940:SF7">
    <property type="entry name" value="ALCOHOL DEHYDROGENASE-LIKE N-TERMINAL DOMAIN-CONTAINING PROTEIN"/>
    <property type="match status" value="1"/>
</dbReference>
<evidence type="ECO:0000259" key="7">
    <source>
        <dbReference type="SMART" id="SM00829"/>
    </source>
</evidence>
<dbReference type="PROSITE" id="PS00059">
    <property type="entry name" value="ADH_ZINC"/>
    <property type="match status" value="1"/>
</dbReference>
<evidence type="ECO:0000256" key="1">
    <source>
        <dbReference type="ARBA" id="ARBA00001947"/>
    </source>
</evidence>
<dbReference type="SMART" id="SM00829">
    <property type="entry name" value="PKS_ER"/>
    <property type="match status" value="1"/>
</dbReference>
<keyword evidence="4 6" id="KW-0862">Zinc</keyword>
<dbReference type="InterPro" id="IPR013154">
    <property type="entry name" value="ADH-like_N"/>
</dbReference>
<dbReference type="Gene3D" id="3.90.180.10">
    <property type="entry name" value="Medium-chain alcohol dehydrogenases, catalytic domain"/>
    <property type="match status" value="1"/>
</dbReference>